<evidence type="ECO:0000256" key="4">
    <source>
        <dbReference type="ARBA" id="ARBA00023136"/>
    </source>
</evidence>
<dbReference type="PANTHER" id="PTHR39344:SF1">
    <property type="entry name" value="UPF0182 PROTEIN SLL1060"/>
    <property type="match status" value="1"/>
</dbReference>
<keyword evidence="2" id="KW-0812">Transmembrane</keyword>
<dbReference type="GO" id="GO:0016020">
    <property type="term" value="C:membrane"/>
    <property type="evidence" value="ECO:0007669"/>
    <property type="project" value="InterPro"/>
</dbReference>
<evidence type="ECO:0000256" key="3">
    <source>
        <dbReference type="ARBA" id="ARBA00022989"/>
    </source>
</evidence>
<evidence type="ECO:0000256" key="1">
    <source>
        <dbReference type="ARBA" id="ARBA00022475"/>
    </source>
</evidence>
<dbReference type="InterPro" id="IPR005372">
    <property type="entry name" value="UPF0182"/>
</dbReference>
<dbReference type="GO" id="GO:0005576">
    <property type="term" value="C:extracellular region"/>
    <property type="evidence" value="ECO:0007669"/>
    <property type="project" value="TreeGrafter"/>
</dbReference>
<gene>
    <name evidence="6" type="ORF">UFOPK1852_00704</name>
</gene>
<keyword evidence="4" id="KW-0472">Membrane</keyword>
<sequence>MQPVYVRATSNNAAYPLLQKVLVSFGDQIGYDDTVKGALDQVFGGNSGTTSTPSGPSTSTSTTTKNPTALSKALSAAAQAMKDYQAANAKGDFAAAGRALDKLQTALAAAEAAQGSK</sequence>
<feature type="region of interest" description="Disordered" evidence="5">
    <location>
        <begin position="42"/>
        <end position="67"/>
    </location>
</feature>
<evidence type="ECO:0000313" key="6">
    <source>
        <dbReference type="EMBL" id="CAB4611463.1"/>
    </source>
</evidence>
<organism evidence="6">
    <name type="scientific">freshwater metagenome</name>
    <dbReference type="NCBI Taxonomy" id="449393"/>
    <lineage>
        <taxon>unclassified sequences</taxon>
        <taxon>metagenomes</taxon>
        <taxon>ecological metagenomes</taxon>
    </lineage>
</organism>
<dbReference type="EMBL" id="CAEZUS010000098">
    <property type="protein sequence ID" value="CAB4611463.1"/>
    <property type="molecule type" value="Genomic_DNA"/>
</dbReference>
<accession>A0A6J6HFZ1</accession>
<reference evidence="6" key="1">
    <citation type="submission" date="2020-05" db="EMBL/GenBank/DDBJ databases">
        <authorList>
            <person name="Chiriac C."/>
            <person name="Salcher M."/>
            <person name="Ghai R."/>
            <person name="Kavagutti S V."/>
        </authorList>
    </citation>
    <scope>NUCLEOTIDE SEQUENCE</scope>
</reference>
<keyword evidence="3" id="KW-1133">Transmembrane helix</keyword>
<evidence type="ECO:0000256" key="2">
    <source>
        <dbReference type="ARBA" id="ARBA00022692"/>
    </source>
</evidence>
<name>A0A6J6HFZ1_9ZZZZ</name>
<dbReference type="AlphaFoldDB" id="A0A6J6HFZ1"/>
<dbReference type="PANTHER" id="PTHR39344">
    <property type="entry name" value="UPF0182 PROTEIN SLL1060"/>
    <property type="match status" value="1"/>
</dbReference>
<proteinExistence type="predicted"/>
<protein>
    <submittedName>
        <fullName evidence="6">Unannotated protein</fullName>
    </submittedName>
</protein>
<feature type="compositionally biased region" description="Low complexity" evidence="5">
    <location>
        <begin position="48"/>
        <end position="67"/>
    </location>
</feature>
<keyword evidence="1" id="KW-1003">Cell membrane</keyword>
<evidence type="ECO:0000256" key="5">
    <source>
        <dbReference type="SAM" id="MobiDB-lite"/>
    </source>
</evidence>